<proteinExistence type="inferred from homology"/>
<dbReference type="GO" id="GO:0005886">
    <property type="term" value="C:plasma membrane"/>
    <property type="evidence" value="ECO:0007669"/>
    <property type="project" value="UniProtKB-SubCell"/>
</dbReference>
<feature type="transmembrane region" description="Helical" evidence="11">
    <location>
        <begin position="61"/>
        <end position="86"/>
    </location>
</feature>
<evidence type="ECO:0000256" key="1">
    <source>
        <dbReference type="ARBA" id="ARBA00004429"/>
    </source>
</evidence>
<organism evidence="12 13">
    <name type="scientific">Aeromonas hydrophila</name>
    <dbReference type="NCBI Taxonomy" id="644"/>
    <lineage>
        <taxon>Bacteria</taxon>
        <taxon>Pseudomonadati</taxon>
        <taxon>Pseudomonadota</taxon>
        <taxon>Gammaproteobacteria</taxon>
        <taxon>Aeromonadales</taxon>
        <taxon>Aeromonadaceae</taxon>
        <taxon>Aeromonas</taxon>
    </lineage>
</organism>
<comment type="similarity">
    <text evidence="9">Belongs to the drug/metabolite transporter (DMT) superfamily. Small multidrug resistance (SMR) (TC 2.A.7.1) family.</text>
</comment>
<name>A0AAD3UED0_AERHY</name>
<dbReference type="GO" id="GO:0015297">
    <property type="term" value="F:antiporter activity"/>
    <property type="evidence" value="ECO:0007669"/>
    <property type="project" value="TreeGrafter"/>
</dbReference>
<dbReference type="SUPFAM" id="SSF103481">
    <property type="entry name" value="Multidrug resistance efflux transporter EmrE"/>
    <property type="match status" value="1"/>
</dbReference>
<evidence type="ECO:0000256" key="9">
    <source>
        <dbReference type="RuleBase" id="RU003942"/>
    </source>
</evidence>
<keyword evidence="5" id="KW-0997">Cell inner membrane</keyword>
<comment type="subcellular location">
    <subcellularLocation>
        <location evidence="1">Cell inner membrane</location>
        <topology evidence="1">Multi-pass membrane protein</topology>
    </subcellularLocation>
    <subcellularLocation>
        <location evidence="9">Cell membrane</location>
        <topology evidence="9">Multi-pass membrane protein</topology>
    </subcellularLocation>
</comment>
<dbReference type="GO" id="GO:1903711">
    <property type="term" value="P:spermidine transmembrane transport"/>
    <property type="evidence" value="ECO:0007669"/>
    <property type="project" value="TreeGrafter"/>
</dbReference>
<evidence type="ECO:0000256" key="3">
    <source>
        <dbReference type="ARBA" id="ARBA00021112"/>
    </source>
</evidence>
<dbReference type="PANTHER" id="PTHR30561">
    <property type="entry name" value="SMR FAMILY PROTON-DEPENDENT DRUG EFFLUX TRANSPORTER SUGE"/>
    <property type="match status" value="1"/>
</dbReference>
<dbReference type="AlphaFoldDB" id="A0AAD3UED0"/>
<accession>A0AAD3UED0</accession>
<reference evidence="12" key="2">
    <citation type="submission" date="2020-01" db="EMBL/GenBank/DDBJ databases">
        <authorList>
            <consortium name="NCBI Pathogen Detection Project"/>
        </authorList>
    </citation>
    <scope>NUCLEOTIDE SEQUENCE</scope>
    <source>
        <strain evidence="12">OLC2673_Aeromonas</strain>
    </source>
</reference>
<dbReference type="InterPro" id="IPR037185">
    <property type="entry name" value="EmrE-like"/>
</dbReference>
<keyword evidence="8 11" id="KW-0472">Membrane</keyword>
<evidence type="ECO:0000256" key="11">
    <source>
        <dbReference type="SAM" id="Phobius"/>
    </source>
</evidence>
<comment type="subunit">
    <text evidence="2">Forms a complex with MdtI.</text>
</comment>
<comment type="caution">
    <text evidence="12">The sequence shown here is derived from an EMBL/GenBank/DDBJ whole genome shotgun (WGS) entry which is preliminary data.</text>
</comment>
<evidence type="ECO:0000256" key="6">
    <source>
        <dbReference type="ARBA" id="ARBA00022692"/>
    </source>
</evidence>
<dbReference type="InterPro" id="IPR000390">
    <property type="entry name" value="Small_drug/metabolite_transptr"/>
</dbReference>
<gene>
    <name evidence="12" type="ORF">JAJ28_004447</name>
</gene>
<evidence type="ECO:0000256" key="8">
    <source>
        <dbReference type="ARBA" id="ARBA00023136"/>
    </source>
</evidence>
<feature type="region of interest" description="Disordered" evidence="10">
    <location>
        <begin position="117"/>
        <end position="171"/>
    </location>
</feature>
<evidence type="ECO:0000256" key="5">
    <source>
        <dbReference type="ARBA" id="ARBA00022519"/>
    </source>
</evidence>
<dbReference type="PANTHER" id="PTHR30561:SF2">
    <property type="entry name" value="SPERMIDINE EXPORT PROTEIN MDTJ"/>
    <property type="match status" value="1"/>
</dbReference>
<dbReference type="GO" id="GO:0015220">
    <property type="term" value="F:choline transmembrane transporter activity"/>
    <property type="evidence" value="ECO:0007669"/>
    <property type="project" value="TreeGrafter"/>
</dbReference>
<evidence type="ECO:0000313" key="13">
    <source>
        <dbReference type="Proteomes" id="UP000859505"/>
    </source>
</evidence>
<evidence type="ECO:0000256" key="10">
    <source>
        <dbReference type="SAM" id="MobiDB-lite"/>
    </source>
</evidence>
<dbReference type="InterPro" id="IPR045324">
    <property type="entry name" value="Small_multidrug_res"/>
</dbReference>
<sequence>MLFNRMLLARIFLTGAILTEVAGTSSMAMIPENEAGWLNYLPMWLLISFSYLLLAKAAKTISIGIAFALWEGLGIALITVVSVLFLDYHLNAQELIGLALAIVGIVLVTMGETHDEPTADTGSIRRLGTAHDKPAADTGSTRRLGAAHDKPAAGTGSTRSLGAAKEAVCTR</sequence>
<keyword evidence="6 9" id="KW-0812">Transmembrane</keyword>
<dbReference type="GO" id="GO:0015199">
    <property type="term" value="F:amino-acid betaine transmembrane transporter activity"/>
    <property type="evidence" value="ECO:0007669"/>
    <property type="project" value="TreeGrafter"/>
</dbReference>
<dbReference type="Proteomes" id="UP000859505">
    <property type="component" value="Unassembled WGS sequence"/>
</dbReference>
<keyword evidence="4" id="KW-1003">Cell membrane</keyword>
<dbReference type="GO" id="GO:0031460">
    <property type="term" value="P:glycine betaine transport"/>
    <property type="evidence" value="ECO:0007669"/>
    <property type="project" value="TreeGrafter"/>
</dbReference>
<protein>
    <recommendedName>
        <fullName evidence="3">Spermidine export protein MdtJ</fullName>
    </recommendedName>
</protein>
<evidence type="ECO:0000256" key="4">
    <source>
        <dbReference type="ARBA" id="ARBA00022475"/>
    </source>
</evidence>
<reference evidence="12" key="1">
    <citation type="journal article" date="2018" name="Genome Biol.">
        <title>SKESA: strategic k-mer extension for scrupulous assemblies.</title>
        <authorList>
            <person name="Souvorov A."/>
            <person name="Agarwala R."/>
            <person name="Lipman D.J."/>
        </authorList>
    </citation>
    <scope>NUCLEOTIDE SEQUENCE</scope>
    <source>
        <strain evidence="12">OLC2673_Aeromonas</strain>
    </source>
</reference>
<keyword evidence="7 11" id="KW-1133">Transmembrane helix</keyword>
<dbReference type="EMBL" id="DACTUL010000063">
    <property type="protein sequence ID" value="HAT6346632.1"/>
    <property type="molecule type" value="Genomic_DNA"/>
</dbReference>
<evidence type="ECO:0000256" key="2">
    <source>
        <dbReference type="ARBA" id="ARBA00011358"/>
    </source>
</evidence>
<feature type="transmembrane region" description="Helical" evidence="11">
    <location>
        <begin position="37"/>
        <end position="54"/>
    </location>
</feature>
<evidence type="ECO:0000313" key="12">
    <source>
        <dbReference type="EMBL" id="HAT6346632.1"/>
    </source>
</evidence>
<feature type="transmembrane region" description="Helical" evidence="11">
    <location>
        <begin position="92"/>
        <end position="110"/>
    </location>
</feature>
<evidence type="ECO:0000256" key="7">
    <source>
        <dbReference type="ARBA" id="ARBA00022989"/>
    </source>
</evidence>
<dbReference type="Pfam" id="PF00893">
    <property type="entry name" value="Multi_Drug_Res"/>
    <property type="match status" value="1"/>
</dbReference>
<dbReference type="Gene3D" id="1.10.3730.20">
    <property type="match status" value="1"/>
</dbReference>